<dbReference type="AlphaFoldDB" id="A0A2H3KIK5"/>
<evidence type="ECO:0000313" key="3">
    <source>
        <dbReference type="Proteomes" id="UP000220922"/>
    </source>
</evidence>
<sequence length="135" mass="14898">MNISTQRILVAYTILLAGIALFILRRMVLPTTFEIQGVPFDIAVPSVLNSCYNRPALNTCSDSVIVTLTTVGVVLASGWRSAGRMIFAVILGILPLGLYFVLSPIWIPLILLALLPIEIELGTRFLFPKQERRSI</sequence>
<feature type="transmembrane region" description="Helical" evidence="1">
    <location>
        <begin position="6"/>
        <end position="24"/>
    </location>
</feature>
<evidence type="ECO:0000256" key="1">
    <source>
        <dbReference type="SAM" id="Phobius"/>
    </source>
</evidence>
<accession>A0A2H3KIK5</accession>
<comment type="caution">
    <text evidence="2">The sequence shown here is derived from an EMBL/GenBank/DDBJ whole genome shotgun (WGS) entry which is preliminary data.</text>
</comment>
<feature type="transmembrane region" description="Helical" evidence="1">
    <location>
        <begin position="85"/>
        <end position="102"/>
    </location>
</feature>
<dbReference type="Proteomes" id="UP000220922">
    <property type="component" value="Unassembled WGS sequence"/>
</dbReference>
<keyword evidence="1" id="KW-0812">Transmembrane</keyword>
<evidence type="ECO:0000313" key="2">
    <source>
        <dbReference type="EMBL" id="PDV97668.1"/>
    </source>
</evidence>
<gene>
    <name evidence="2" type="ORF">A9Q02_04230</name>
</gene>
<keyword evidence="1" id="KW-0472">Membrane</keyword>
<keyword evidence="3" id="KW-1185">Reference proteome</keyword>
<dbReference type="EMBL" id="LYXE01000127">
    <property type="protein sequence ID" value="PDV97668.1"/>
    <property type="molecule type" value="Genomic_DNA"/>
</dbReference>
<reference evidence="2 3" key="1">
    <citation type="submission" date="2016-05" db="EMBL/GenBank/DDBJ databases">
        <authorList>
            <person name="Lavstsen T."/>
            <person name="Jespersen J.S."/>
        </authorList>
    </citation>
    <scope>NUCLEOTIDE SEQUENCE [LARGE SCALE GENOMIC DNA]</scope>
    <source>
        <strain evidence="2 3">B7-9</strain>
    </source>
</reference>
<proteinExistence type="predicted"/>
<dbReference type="RefSeq" id="WP_172451081.1">
    <property type="nucleotide sequence ID" value="NZ_LYXE01000127.1"/>
</dbReference>
<keyword evidence="1" id="KW-1133">Transmembrane helix</keyword>
<organism evidence="2 3">
    <name type="scientific">Candidatus Chloroploca asiatica</name>
    <dbReference type="NCBI Taxonomy" id="1506545"/>
    <lineage>
        <taxon>Bacteria</taxon>
        <taxon>Bacillati</taxon>
        <taxon>Chloroflexota</taxon>
        <taxon>Chloroflexia</taxon>
        <taxon>Chloroflexales</taxon>
        <taxon>Chloroflexineae</taxon>
        <taxon>Oscillochloridaceae</taxon>
        <taxon>Candidatus Chloroploca</taxon>
    </lineage>
</organism>
<protein>
    <submittedName>
        <fullName evidence="2">Uncharacterized protein</fullName>
    </submittedName>
</protein>
<name>A0A2H3KIK5_9CHLR</name>